<evidence type="ECO:0008006" key="3">
    <source>
        <dbReference type="Google" id="ProtNLM"/>
    </source>
</evidence>
<dbReference type="EMBL" id="VAJM01000005">
    <property type="protein sequence ID" value="TLM92325.1"/>
    <property type="molecule type" value="Genomic_DNA"/>
</dbReference>
<keyword evidence="2" id="KW-1185">Reference proteome</keyword>
<proteinExistence type="predicted"/>
<organism evidence="1 2">
    <name type="scientific">Hymenobacter jeollabukensis</name>
    <dbReference type="NCBI Taxonomy" id="2025313"/>
    <lineage>
        <taxon>Bacteria</taxon>
        <taxon>Pseudomonadati</taxon>
        <taxon>Bacteroidota</taxon>
        <taxon>Cytophagia</taxon>
        <taxon>Cytophagales</taxon>
        <taxon>Hymenobacteraceae</taxon>
        <taxon>Hymenobacter</taxon>
    </lineage>
</organism>
<reference evidence="1 2" key="1">
    <citation type="submission" date="2019-05" db="EMBL/GenBank/DDBJ databases">
        <title>Hymenobacter edaphi sp. nov., isolated from abandoned arsenic-contaminated farmland soil.</title>
        <authorList>
            <person name="Nie L."/>
        </authorList>
    </citation>
    <scope>NUCLEOTIDE SEQUENCE [LARGE SCALE GENOMIC DNA]</scope>
    <source>
        <strain evidence="1 2">1-3-3-8</strain>
    </source>
</reference>
<dbReference type="PROSITE" id="PS51257">
    <property type="entry name" value="PROKAR_LIPOPROTEIN"/>
    <property type="match status" value="1"/>
</dbReference>
<accession>A0A5R8WQ15</accession>
<evidence type="ECO:0000313" key="2">
    <source>
        <dbReference type="Proteomes" id="UP000305517"/>
    </source>
</evidence>
<name>A0A5R8WQ15_9BACT</name>
<protein>
    <recommendedName>
        <fullName evidence="3">Lipoprotein</fullName>
    </recommendedName>
</protein>
<sequence>MNRIITCVAAVALLAGCSKQENVEPSLLHTQLDHDAFTKLTGHGSWVQIRHGDTLMLAPEHTTIREVNGQNTFVSDYPNDLFRYHFNRDWSVDVQINNCVHSSTSFSITGNMFRLPGGETRQADVNAPLLCVNDKGVYILLKNN</sequence>
<evidence type="ECO:0000313" key="1">
    <source>
        <dbReference type="EMBL" id="TLM92325.1"/>
    </source>
</evidence>
<dbReference type="AlphaFoldDB" id="A0A5R8WQ15"/>
<dbReference type="RefSeq" id="WP_138078177.1">
    <property type="nucleotide sequence ID" value="NZ_VAJM01000005.1"/>
</dbReference>
<dbReference type="Proteomes" id="UP000305517">
    <property type="component" value="Unassembled WGS sequence"/>
</dbReference>
<comment type="caution">
    <text evidence="1">The sequence shown here is derived from an EMBL/GenBank/DDBJ whole genome shotgun (WGS) entry which is preliminary data.</text>
</comment>
<gene>
    <name evidence="1" type="ORF">FDY95_12895</name>
</gene>